<evidence type="ECO:0000313" key="1">
    <source>
        <dbReference type="EMBL" id="RHN60830.1"/>
    </source>
</evidence>
<dbReference type="EMBL" id="PSQE01000004">
    <property type="protein sequence ID" value="RHN60830.1"/>
    <property type="molecule type" value="Genomic_DNA"/>
</dbReference>
<proteinExistence type="predicted"/>
<dbReference type="Gramene" id="rna23215">
    <property type="protein sequence ID" value="RHN60830.1"/>
    <property type="gene ID" value="gene23215"/>
</dbReference>
<dbReference type="Proteomes" id="UP000265566">
    <property type="component" value="Chromosome 4"/>
</dbReference>
<gene>
    <name evidence="1" type="ORF">MtrunA17_Chr4g0030091</name>
</gene>
<protein>
    <submittedName>
        <fullName evidence="1">Uncharacterized protein</fullName>
    </submittedName>
</protein>
<reference evidence="1" key="1">
    <citation type="journal article" date="2018" name="Nat. Plants">
        <title>Whole-genome landscape of Medicago truncatula symbiotic genes.</title>
        <authorList>
            <person name="Pecrix Y."/>
            <person name="Gamas P."/>
            <person name="Carrere S."/>
        </authorList>
    </citation>
    <scope>NUCLEOTIDE SEQUENCE</scope>
    <source>
        <tissue evidence="1">Leaves</tissue>
    </source>
</reference>
<accession>A0A396I5G1</accession>
<name>A0A396I5G1_MEDTR</name>
<comment type="caution">
    <text evidence="1">The sequence shown here is derived from an EMBL/GenBank/DDBJ whole genome shotgun (WGS) entry which is preliminary data.</text>
</comment>
<organism evidence="1">
    <name type="scientific">Medicago truncatula</name>
    <name type="common">Barrel medic</name>
    <name type="synonym">Medicago tribuloides</name>
    <dbReference type="NCBI Taxonomy" id="3880"/>
    <lineage>
        <taxon>Eukaryota</taxon>
        <taxon>Viridiplantae</taxon>
        <taxon>Streptophyta</taxon>
        <taxon>Embryophyta</taxon>
        <taxon>Tracheophyta</taxon>
        <taxon>Spermatophyta</taxon>
        <taxon>Magnoliopsida</taxon>
        <taxon>eudicotyledons</taxon>
        <taxon>Gunneridae</taxon>
        <taxon>Pentapetalae</taxon>
        <taxon>rosids</taxon>
        <taxon>fabids</taxon>
        <taxon>Fabales</taxon>
        <taxon>Fabaceae</taxon>
        <taxon>Papilionoideae</taxon>
        <taxon>50 kb inversion clade</taxon>
        <taxon>NPAAA clade</taxon>
        <taxon>Hologalegina</taxon>
        <taxon>IRL clade</taxon>
        <taxon>Trifolieae</taxon>
        <taxon>Medicago</taxon>
    </lineage>
</organism>
<dbReference type="AlphaFoldDB" id="A0A396I5G1"/>
<sequence>MPEVIVSGHIRTSAICIPDYVPPSNKPRRLLNINLFFQVTMQESIFDI</sequence>